<evidence type="ECO:0000313" key="1">
    <source>
        <dbReference type="EMBL" id="WFU65412.1"/>
    </source>
</evidence>
<name>A0ABY8JNX7_9BRAD</name>
<dbReference type="Proteomes" id="UP001221546">
    <property type="component" value="Chromosome"/>
</dbReference>
<dbReference type="RefSeq" id="WP_141342594.1">
    <property type="nucleotide sequence ID" value="NZ_CP121646.1"/>
</dbReference>
<sequence>MFLTGIGTVFQWLDPIAAALGDPDLKAQVMEALEDNPQYLAYVLMGISAITIAARLRSVGKA</sequence>
<keyword evidence="2" id="KW-1185">Reference proteome</keyword>
<proteinExistence type="predicted"/>
<gene>
    <name evidence="1" type="ORF">QA636_07745</name>
</gene>
<organism evidence="1 2">
    <name type="scientific">Bradyrhizobium brasilense</name>
    <dbReference type="NCBI Taxonomy" id="1419277"/>
    <lineage>
        <taxon>Bacteria</taxon>
        <taxon>Pseudomonadati</taxon>
        <taxon>Pseudomonadota</taxon>
        <taxon>Alphaproteobacteria</taxon>
        <taxon>Hyphomicrobiales</taxon>
        <taxon>Nitrobacteraceae</taxon>
        <taxon>Bradyrhizobium</taxon>
    </lineage>
</organism>
<evidence type="ECO:0000313" key="2">
    <source>
        <dbReference type="Proteomes" id="UP001221546"/>
    </source>
</evidence>
<dbReference type="EMBL" id="CP121646">
    <property type="protein sequence ID" value="WFU65412.1"/>
    <property type="molecule type" value="Genomic_DNA"/>
</dbReference>
<protein>
    <submittedName>
        <fullName evidence="1">Uncharacterized protein</fullName>
    </submittedName>
</protein>
<accession>A0ABY8JNX7</accession>
<reference evidence="1 2" key="1">
    <citation type="submission" date="2023-04" db="EMBL/GenBank/DDBJ databases">
        <title>Australian commercial rhizobial inoculants.</title>
        <authorList>
            <person name="Kohlmeier M.G."/>
            <person name="O'Hara G.W."/>
            <person name="Colombi E."/>
            <person name="Ramsay J.P."/>
            <person name="Terpolilli J."/>
        </authorList>
    </citation>
    <scope>NUCLEOTIDE SEQUENCE [LARGE SCALE GENOMIC DNA]</scope>
    <source>
        <strain evidence="1 2">CB627</strain>
    </source>
</reference>